<sequence length="72" mass="8120">MSRSALSRALARLTHPEFDTVCLERDQALQRANTMAKTVANQALEIVTLQARLAQFTSNRDDNGRFCKRNPT</sequence>
<protein>
    <recommendedName>
        <fullName evidence="3">Transposase</fullName>
    </recommendedName>
</protein>
<keyword evidence="2" id="KW-1185">Reference proteome</keyword>
<comment type="caution">
    <text evidence="1">The sequence shown here is derived from an EMBL/GenBank/DDBJ whole genome shotgun (WGS) entry which is preliminary data.</text>
</comment>
<name>A0ABR9YV71_9PROT</name>
<dbReference type="EMBL" id="JABCQH010000004">
    <property type="protein sequence ID" value="MBF0888081.1"/>
    <property type="molecule type" value="Genomic_DNA"/>
</dbReference>
<gene>
    <name evidence="1" type="ORF">HKD19_05905</name>
</gene>
<evidence type="ECO:0000313" key="1">
    <source>
        <dbReference type="EMBL" id="MBF0888081.1"/>
    </source>
</evidence>
<evidence type="ECO:0008006" key="3">
    <source>
        <dbReference type="Google" id="ProtNLM"/>
    </source>
</evidence>
<organism evidence="1 2">
    <name type="scientific">Gluconobacter cadivus</name>
    <dbReference type="NCBI Taxonomy" id="2728101"/>
    <lineage>
        <taxon>Bacteria</taxon>
        <taxon>Pseudomonadati</taxon>
        <taxon>Pseudomonadota</taxon>
        <taxon>Alphaproteobacteria</taxon>
        <taxon>Acetobacterales</taxon>
        <taxon>Acetobacteraceae</taxon>
        <taxon>Gluconobacter</taxon>
    </lineage>
</organism>
<accession>A0ABR9YV71</accession>
<reference evidence="1 2" key="2">
    <citation type="submission" date="2020-11" db="EMBL/GenBank/DDBJ databases">
        <title>Description of novel Gluconobacter species.</title>
        <authorList>
            <person name="Cleenwerck I."/>
            <person name="Cnockaert M."/>
            <person name="Borremans W."/>
            <person name="Wieme A.D."/>
            <person name="De Vuyst L."/>
            <person name="Vandamme P."/>
        </authorList>
    </citation>
    <scope>NUCLEOTIDE SEQUENCE [LARGE SCALE GENOMIC DNA]</scope>
    <source>
        <strain evidence="1 2">LMG 1745</strain>
    </source>
</reference>
<reference evidence="2" key="1">
    <citation type="submission" date="2020-04" db="EMBL/GenBank/DDBJ databases">
        <title>Description of novel Gluconacetobacter.</title>
        <authorList>
            <person name="Sombolestani A."/>
        </authorList>
    </citation>
    <scope>NUCLEOTIDE SEQUENCE [LARGE SCALE GENOMIC DNA]</scope>
    <source>
        <strain evidence="2">LMG 1745</strain>
    </source>
</reference>
<dbReference type="RefSeq" id="WP_194261997.1">
    <property type="nucleotide sequence ID" value="NZ_JABCQH010000004.1"/>
</dbReference>
<proteinExistence type="predicted"/>
<evidence type="ECO:0000313" key="2">
    <source>
        <dbReference type="Proteomes" id="UP000662701"/>
    </source>
</evidence>
<dbReference type="Proteomes" id="UP000662701">
    <property type="component" value="Unassembled WGS sequence"/>
</dbReference>